<keyword evidence="8 14" id="KW-0418">Kinase</keyword>
<evidence type="ECO:0000256" key="8">
    <source>
        <dbReference type="ARBA" id="ARBA00022777"/>
    </source>
</evidence>
<evidence type="ECO:0000256" key="1">
    <source>
        <dbReference type="ARBA" id="ARBA00007587"/>
    </source>
</evidence>
<dbReference type="GO" id="GO:0004797">
    <property type="term" value="F:thymidine kinase activity"/>
    <property type="evidence" value="ECO:0007669"/>
    <property type="project" value="UniProtKB-EC"/>
</dbReference>
<evidence type="ECO:0000256" key="9">
    <source>
        <dbReference type="ARBA" id="ARBA00022833"/>
    </source>
</evidence>
<proteinExistence type="inferred from homology"/>
<evidence type="ECO:0000256" key="13">
    <source>
        <dbReference type="PIRSR" id="PIRSR035805-2"/>
    </source>
</evidence>
<reference evidence="16" key="1">
    <citation type="submission" date="2017-01" db="EMBL/GenBank/DDBJ databases">
        <authorList>
            <person name="Assis F.L."/>
            <person name="Abrahao J.S."/>
            <person name="Silva L."/>
            <person name="Khalil J.B."/>
            <person name="Rodrigues R."/>
            <person name="Silva L.S."/>
            <person name="Arantes T."/>
            <person name="Boratto P."/>
            <person name="Andrade M."/>
            <person name="Kroon E.G."/>
            <person name="Ribeiro B."/>
            <person name="Bergier I."/>
            <person name="Seligmann H."/>
            <person name="Ghigo E."/>
            <person name="Colson P."/>
            <person name="Levasseur A."/>
            <person name="Raoult D."/>
            <person name="Scola B.L."/>
        </authorList>
    </citation>
    <scope>NUCLEOTIDE SEQUENCE</scope>
    <source>
        <strain evidence="16">Soda lake</strain>
    </source>
</reference>
<dbReference type="Gene3D" id="3.30.60.20">
    <property type="match status" value="1"/>
</dbReference>
<feature type="binding site" evidence="13">
    <location>
        <position position="185"/>
    </location>
    <ligand>
        <name>substrate</name>
    </ligand>
</feature>
<dbReference type="EMBL" id="KY523104">
    <property type="protein sequence ID" value="QKU35524.1"/>
    <property type="molecule type" value="Genomic_DNA"/>
</dbReference>
<dbReference type="EC" id="2.7.1.21" evidence="2 14"/>
<keyword evidence="9" id="KW-0862">Zinc</keyword>
<feature type="binding site" evidence="13">
    <location>
        <begin position="177"/>
        <end position="180"/>
    </location>
    <ligand>
        <name>substrate</name>
    </ligand>
</feature>
<dbReference type="SUPFAM" id="SSF57716">
    <property type="entry name" value="Glucocorticoid receptor-like (DNA-binding domain)"/>
    <property type="match status" value="1"/>
</dbReference>
<accession>A0A6N1NLY9</accession>
<keyword evidence="7 14" id="KW-0547">Nucleotide-binding</keyword>
<sequence>MSITTIVGPMFSGKTTELIRLIDRQRIAGKKCIILKHSIDDRYDDIISTTNKGAGIYHVTTHSEICYYKCDIKYLSNVNDVNIIKFLKENYDVVGVEEGFFFGGINTFCNMLADNGIDVIVSTLDTSFKQEIFPEIGDLMGSSEKLIKLTAVCMRCKSNEKRDASFTIRTIDSDEAILVGGSDIYQSVCRECLNEFKKNKIIDKQSENKKTKPC</sequence>
<dbReference type="PROSITE" id="PS00603">
    <property type="entry name" value="TK_CELLULAR_TYPE"/>
    <property type="match status" value="1"/>
</dbReference>
<evidence type="ECO:0000256" key="6">
    <source>
        <dbReference type="ARBA" id="ARBA00022723"/>
    </source>
</evidence>
<evidence type="ECO:0000256" key="15">
    <source>
        <dbReference type="RuleBase" id="RU004165"/>
    </source>
</evidence>
<dbReference type="RefSeq" id="YP_010782190.1">
    <property type="nucleotide sequence ID" value="NC_075039.1"/>
</dbReference>
<comment type="similarity">
    <text evidence="1 15">Belongs to the thymidine kinase family.</text>
</comment>
<dbReference type="PANTHER" id="PTHR11441:SF0">
    <property type="entry name" value="THYMIDINE KINASE, CYTOSOLIC"/>
    <property type="match status" value="1"/>
</dbReference>
<dbReference type="InterPro" id="IPR001267">
    <property type="entry name" value="Thymidine_kinase"/>
</dbReference>
<feature type="active site" description="Proton acceptor" evidence="12">
    <location>
        <position position="98"/>
    </location>
</feature>
<dbReference type="KEGG" id="vg:80518954"/>
<dbReference type="GeneID" id="80518954"/>
<comment type="catalytic activity">
    <reaction evidence="11 14">
        <text>thymidine + ATP = dTMP + ADP + H(+)</text>
        <dbReference type="Rhea" id="RHEA:19129"/>
        <dbReference type="ChEBI" id="CHEBI:15378"/>
        <dbReference type="ChEBI" id="CHEBI:17748"/>
        <dbReference type="ChEBI" id="CHEBI:30616"/>
        <dbReference type="ChEBI" id="CHEBI:63528"/>
        <dbReference type="ChEBI" id="CHEBI:456216"/>
        <dbReference type="EC" id="2.7.1.21"/>
    </reaction>
</comment>
<dbReference type="Gene3D" id="3.40.50.300">
    <property type="entry name" value="P-loop containing nucleotide triphosphate hydrolases"/>
    <property type="match status" value="1"/>
</dbReference>
<evidence type="ECO:0000256" key="5">
    <source>
        <dbReference type="ARBA" id="ARBA00022679"/>
    </source>
</evidence>
<keyword evidence="4 14" id="KW-0237">DNA synthesis</keyword>
<dbReference type="GO" id="GO:0005524">
    <property type="term" value="F:ATP binding"/>
    <property type="evidence" value="ECO:0007669"/>
    <property type="project" value="UniProtKB-KW"/>
</dbReference>
<keyword evidence="10 14" id="KW-0067">ATP-binding</keyword>
<keyword evidence="5 14" id="KW-0808">Transferase</keyword>
<dbReference type="SUPFAM" id="SSF52540">
    <property type="entry name" value="P-loop containing nucleoside triphosphate hydrolases"/>
    <property type="match status" value="1"/>
</dbReference>
<dbReference type="PIRSF" id="PIRSF035805">
    <property type="entry name" value="TK_cell"/>
    <property type="match status" value="1"/>
</dbReference>
<evidence type="ECO:0000256" key="11">
    <source>
        <dbReference type="ARBA" id="ARBA00048254"/>
    </source>
</evidence>
<dbReference type="GO" id="GO:0046104">
    <property type="term" value="P:thymidine metabolic process"/>
    <property type="evidence" value="ECO:0007669"/>
    <property type="project" value="TreeGrafter"/>
</dbReference>
<keyword evidence="6" id="KW-0479">Metal-binding</keyword>
<dbReference type="InterPro" id="IPR020633">
    <property type="entry name" value="Thymidine_kinase_CS"/>
</dbReference>
<evidence type="ECO:0000256" key="10">
    <source>
        <dbReference type="ARBA" id="ARBA00022840"/>
    </source>
</evidence>
<evidence type="ECO:0000256" key="4">
    <source>
        <dbReference type="ARBA" id="ARBA00022634"/>
    </source>
</evidence>
<protein>
    <recommendedName>
        <fullName evidence="3 14">Thymidine kinase</fullName>
        <ecNumber evidence="2 14">2.7.1.21</ecNumber>
    </recommendedName>
</protein>
<evidence type="ECO:0000256" key="3">
    <source>
        <dbReference type="ARBA" id="ARBA00020079"/>
    </source>
</evidence>
<dbReference type="GO" id="GO:0071897">
    <property type="term" value="P:DNA biosynthetic process"/>
    <property type="evidence" value="ECO:0007669"/>
    <property type="project" value="UniProtKB-KW"/>
</dbReference>
<organism evidence="16">
    <name type="scientific">Tupanvirus soda lake</name>
    <dbReference type="NCBI Taxonomy" id="2126985"/>
    <lineage>
        <taxon>Viruses</taxon>
        <taxon>Varidnaviria</taxon>
        <taxon>Bamfordvirae</taxon>
        <taxon>Nucleocytoviricota</taxon>
        <taxon>Megaviricetes</taxon>
        <taxon>Imitervirales</taxon>
        <taxon>Mimiviridae</taxon>
        <taxon>Megamimivirinae</taxon>
        <taxon>Tupanvirus</taxon>
        <taxon>Tupanvirus salinum</taxon>
    </lineage>
</organism>
<evidence type="ECO:0000256" key="2">
    <source>
        <dbReference type="ARBA" id="ARBA00012118"/>
    </source>
</evidence>
<evidence type="ECO:0000313" key="16">
    <source>
        <dbReference type="EMBL" id="QKU35524.1"/>
    </source>
</evidence>
<evidence type="ECO:0000256" key="7">
    <source>
        <dbReference type="ARBA" id="ARBA00022741"/>
    </source>
</evidence>
<name>A0A6N1NLY9_9VIRU</name>
<evidence type="ECO:0000256" key="12">
    <source>
        <dbReference type="PIRSR" id="PIRSR035805-1"/>
    </source>
</evidence>
<dbReference type="InterPro" id="IPR027417">
    <property type="entry name" value="P-loop_NTPase"/>
</dbReference>
<reference evidence="16" key="2">
    <citation type="journal article" date="2018" name="Nat. Commun.">
        <title>Tailed giant Tupanvirus possesses the most complete translational apparatus of the known virosphere.</title>
        <authorList>
            <person name="Abrahao J."/>
            <person name="Silva L."/>
            <person name="Silva L.S."/>
            <person name="Khalil J.Y.B."/>
            <person name="Rodrigues R."/>
            <person name="Arantes T."/>
            <person name="Assis F."/>
            <person name="Boratto P."/>
            <person name="Andrade M."/>
            <person name="Kroon E.G."/>
            <person name="Ribeiro B."/>
            <person name="Bergier I."/>
            <person name="Seligmann H."/>
            <person name="Ghigo E."/>
            <person name="Colson P."/>
            <person name="Levasseur A."/>
            <person name="Kroemer G."/>
            <person name="Raoult D."/>
            <person name="La Scola B."/>
        </authorList>
    </citation>
    <scope>NUCLEOTIDE SEQUENCE [LARGE SCALE GENOMIC DNA]</scope>
    <source>
        <strain evidence="16">Soda lake</strain>
    </source>
</reference>
<dbReference type="Pfam" id="PF00265">
    <property type="entry name" value="TK"/>
    <property type="match status" value="1"/>
</dbReference>
<evidence type="ECO:0000256" key="14">
    <source>
        <dbReference type="RuleBase" id="RU000544"/>
    </source>
</evidence>
<dbReference type="GO" id="GO:0046872">
    <property type="term" value="F:metal ion binding"/>
    <property type="evidence" value="ECO:0007669"/>
    <property type="project" value="UniProtKB-KW"/>
</dbReference>
<dbReference type="PANTHER" id="PTHR11441">
    <property type="entry name" value="THYMIDINE KINASE"/>
    <property type="match status" value="1"/>
</dbReference>